<evidence type="ECO:0000256" key="5">
    <source>
        <dbReference type="ARBA" id="ARBA00022771"/>
    </source>
</evidence>
<evidence type="ECO:0000256" key="1">
    <source>
        <dbReference type="ARBA" id="ARBA00003767"/>
    </source>
</evidence>
<dbReference type="Pfam" id="PF00096">
    <property type="entry name" value="zf-C2H2"/>
    <property type="match status" value="1"/>
</dbReference>
<evidence type="ECO:0000256" key="9">
    <source>
        <dbReference type="ARBA" id="ARBA00023163"/>
    </source>
</evidence>
<comment type="caution">
    <text evidence="13">The sequence shown here is derived from an EMBL/GenBank/DDBJ whole genome shotgun (WGS) entry which is preliminary data.</text>
</comment>
<keyword evidence="5 11" id="KW-0863">Zinc-finger</keyword>
<evidence type="ECO:0000256" key="2">
    <source>
        <dbReference type="ARBA" id="ARBA00004123"/>
    </source>
</evidence>
<comment type="function">
    <text evidence="1">May be involved in transcriptional regulation.</text>
</comment>
<dbReference type="InterPro" id="IPR013087">
    <property type="entry name" value="Znf_C2H2_type"/>
</dbReference>
<protein>
    <submittedName>
        <fullName evidence="13">Zinc finger protein</fullName>
    </submittedName>
</protein>
<dbReference type="GO" id="GO:0008270">
    <property type="term" value="F:zinc ion binding"/>
    <property type="evidence" value="ECO:0007669"/>
    <property type="project" value="UniProtKB-KW"/>
</dbReference>
<sequence>MKQSTSNMIKTDCEGNAECDYLALEESCMRSGSESLHLDLQTAFSNPHWYDTALKSHHSGMKSVACTKHPSFTTTENSISNGSFAFQPSVPEGVLDLSTRSEYGTVPIKEFEGPFTTSDVKQKTRESFGSSNFSFINPGSLSPTEIFQSVFSWIPSYNLLLATREYMNVLMRKSTTNIPTTGTHGESADLMSQECNAWKNLTRLYTSHFYGEQLDKPAVTDDSNYRAVKDNHFLVSPNTPTSILSNPSALLSSNLTSEPVLNSLFNNGLPSRYSPPLNFSAFASVDQNMICPICCKCFRFEKNLLRHLQKTHSTGTGESVLKCKLCNYTTRHYSNMYVHIRTHTGDKPYSCAACGVSFTQGSSLKLHIRSRHGDNAKYFSLTRKPGKNNLTKLWTRVLKKDLPKYNSAMANTLLNRSKIWTRQEAIHINRLNHMFESGSFGWNPFNPNSILRTSIKSLERLGSSDHSKSPQENTVIQVRPESSVATSAWQSFAFDTVIDSDLAHSCNRSPSLTHSDIPDNTQLSLERKTPMKCPRKDHIESTGTLEYECKTNHLRVNFFGADGQNYFCLPKMRQSLSPSNGSCVPVASNCKQHRVHSDPSTLGTRTDQIEHECLEIRSFHSTLPSFPKSEYLFTNSRENGQNLLNTKCERQSINFTHLSSDYSKLVEHY</sequence>
<dbReference type="PROSITE" id="PS50157">
    <property type="entry name" value="ZINC_FINGER_C2H2_2"/>
    <property type="match status" value="3"/>
</dbReference>
<dbReference type="EMBL" id="JXXN02001951">
    <property type="protein sequence ID" value="THD23782.1"/>
    <property type="molecule type" value="Genomic_DNA"/>
</dbReference>
<dbReference type="GO" id="GO:0005634">
    <property type="term" value="C:nucleus"/>
    <property type="evidence" value="ECO:0007669"/>
    <property type="project" value="UniProtKB-SubCell"/>
</dbReference>
<feature type="domain" description="C2H2-type" evidence="12">
    <location>
        <begin position="349"/>
        <end position="377"/>
    </location>
</feature>
<reference evidence="13" key="1">
    <citation type="submission" date="2019-03" db="EMBL/GenBank/DDBJ databases">
        <title>Improved annotation for the trematode Fasciola hepatica.</title>
        <authorList>
            <person name="Choi Y.-J."/>
            <person name="Martin J."/>
            <person name="Mitreva M."/>
        </authorList>
    </citation>
    <scope>NUCLEOTIDE SEQUENCE [LARGE SCALE GENOMIC DNA]</scope>
</reference>
<name>A0A4E0RYE6_FASHE</name>
<evidence type="ECO:0000256" key="6">
    <source>
        <dbReference type="ARBA" id="ARBA00022833"/>
    </source>
</evidence>
<evidence type="ECO:0000313" key="13">
    <source>
        <dbReference type="EMBL" id="THD23782.1"/>
    </source>
</evidence>
<keyword evidence="6" id="KW-0862">Zinc</keyword>
<evidence type="ECO:0000256" key="3">
    <source>
        <dbReference type="ARBA" id="ARBA00022723"/>
    </source>
</evidence>
<evidence type="ECO:0000256" key="10">
    <source>
        <dbReference type="ARBA" id="ARBA00023242"/>
    </source>
</evidence>
<keyword evidence="8" id="KW-0238">DNA-binding</keyword>
<keyword evidence="14" id="KW-1185">Reference proteome</keyword>
<keyword evidence="3" id="KW-0479">Metal-binding</keyword>
<proteinExistence type="predicted"/>
<dbReference type="InterPro" id="IPR036236">
    <property type="entry name" value="Znf_C2H2_sf"/>
</dbReference>
<evidence type="ECO:0000256" key="8">
    <source>
        <dbReference type="ARBA" id="ARBA00023125"/>
    </source>
</evidence>
<dbReference type="AlphaFoldDB" id="A0A4E0RYE6"/>
<dbReference type="GO" id="GO:0003677">
    <property type="term" value="F:DNA binding"/>
    <property type="evidence" value="ECO:0007669"/>
    <property type="project" value="UniProtKB-KW"/>
</dbReference>
<organism evidence="13 14">
    <name type="scientific">Fasciola hepatica</name>
    <name type="common">Liver fluke</name>
    <dbReference type="NCBI Taxonomy" id="6192"/>
    <lineage>
        <taxon>Eukaryota</taxon>
        <taxon>Metazoa</taxon>
        <taxon>Spiralia</taxon>
        <taxon>Lophotrochozoa</taxon>
        <taxon>Platyhelminthes</taxon>
        <taxon>Trematoda</taxon>
        <taxon>Digenea</taxon>
        <taxon>Plagiorchiida</taxon>
        <taxon>Echinostomata</taxon>
        <taxon>Echinostomatoidea</taxon>
        <taxon>Fasciolidae</taxon>
        <taxon>Fasciola</taxon>
    </lineage>
</organism>
<keyword evidence="7" id="KW-0805">Transcription regulation</keyword>
<dbReference type="SUPFAM" id="SSF57667">
    <property type="entry name" value="beta-beta-alpha zinc fingers"/>
    <property type="match status" value="1"/>
</dbReference>
<evidence type="ECO:0000259" key="12">
    <source>
        <dbReference type="PROSITE" id="PS50157"/>
    </source>
</evidence>
<dbReference type="Proteomes" id="UP000230066">
    <property type="component" value="Unassembled WGS sequence"/>
</dbReference>
<dbReference type="FunFam" id="3.30.160.60:FF:000097">
    <property type="entry name" value="Zinc finger protein"/>
    <property type="match status" value="1"/>
</dbReference>
<keyword evidence="4" id="KW-0677">Repeat</keyword>
<dbReference type="SMART" id="SM00355">
    <property type="entry name" value="ZnF_C2H2"/>
    <property type="match status" value="3"/>
</dbReference>
<accession>A0A4E0RYE6</accession>
<feature type="domain" description="C2H2-type" evidence="12">
    <location>
        <begin position="289"/>
        <end position="313"/>
    </location>
</feature>
<comment type="subcellular location">
    <subcellularLocation>
        <location evidence="2">Nucleus</location>
    </subcellularLocation>
</comment>
<dbReference type="InterPro" id="IPR050888">
    <property type="entry name" value="ZnF_C2H2-type_TF"/>
</dbReference>
<evidence type="ECO:0000256" key="4">
    <source>
        <dbReference type="ARBA" id="ARBA00022737"/>
    </source>
</evidence>
<evidence type="ECO:0000256" key="11">
    <source>
        <dbReference type="PROSITE-ProRule" id="PRU00042"/>
    </source>
</evidence>
<gene>
    <name evidence="13" type="ORF">D915_005583</name>
</gene>
<evidence type="ECO:0000313" key="14">
    <source>
        <dbReference type="Proteomes" id="UP000230066"/>
    </source>
</evidence>
<keyword evidence="10" id="KW-0539">Nucleus</keyword>
<dbReference type="PANTHER" id="PTHR24406">
    <property type="entry name" value="TRANSCRIPTIONAL REPRESSOR CTCFL-RELATED"/>
    <property type="match status" value="1"/>
</dbReference>
<dbReference type="Gene3D" id="3.30.160.60">
    <property type="entry name" value="Classic Zinc Finger"/>
    <property type="match status" value="2"/>
</dbReference>
<feature type="domain" description="C2H2-type" evidence="12">
    <location>
        <begin position="321"/>
        <end position="348"/>
    </location>
</feature>
<evidence type="ECO:0000256" key="7">
    <source>
        <dbReference type="ARBA" id="ARBA00023015"/>
    </source>
</evidence>
<dbReference type="PROSITE" id="PS00028">
    <property type="entry name" value="ZINC_FINGER_C2H2_1"/>
    <property type="match status" value="2"/>
</dbReference>
<keyword evidence="9" id="KW-0804">Transcription</keyword>